<dbReference type="Proteomes" id="UP000250275">
    <property type="component" value="Unassembled WGS sequence"/>
</dbReference>
<proteinExistence type="predicted"/>
<dbReference type="AlphaFoldDB" id="A0A310SG70"/>
<evidence type="ECO:0000313" key="2">
    <source>
        <dbReference type="EMBL" id="OAD54101.1"/>
    </source>
</evidence>
<keyword evidence="3" id="KW-1185">Reference proteome</keyword>
<evidence type="ECO:0000313" key="3">
    <source>
        <dbReference type="Proteomes" id="UP000250275"/>
    </source>
</evidence>
<sequence>MALTKQGDRERERERESAKEKPHVEREKERENGAYDRYVSTFCLFAKAHRDLLTYDVSVP</sequence>
<evidence type="ECO:0000256" key="1">
    <source>
        <dbReference type="SAM" id="MobiDB-lite"/>
    </source>
</evidence>
<feature type="region of interest" description="Disordered" evidence="1">
    <location>
        <begin position="1"/>
        <end position="31"/>
    </location>
</feature>
<organism evidence="2 3">
    <name type="scientific">Eufriesea mexicana</name>
    <dbReference type="NCBI Taxonomy" id="516756"/>
    <lineage>
        <taxon>Eukaryota</taxon>
        <taxon>Metazoa</taxon>
        <taxon>Ecdysozoa</taxon>
        <taxon>Arthropoda</taxon>
        <taxon>Hexapoda</taxon>
        <taxon>Insecta</taxon>
        <taxon>Pterygota</taxon>
        <taxon>Neoptera</taxon>
        <taxon>Endopterygota</taxon>
        <taxon>Hymenoptera</taxon>
        <taxon>Apocrita</taxon>
        <taxon>Aculeata</taxon>
        <taxon>Apoidea</taxon>
        <taxon>Anthophila</taxon>
        <taxon>Apidae</taxon>
        <taxon>Eufriesea</taxon>
    </lineage>
</organism>
<reference evidence="2 3" key="1">
    <citation type="submission" date="2015-07" db="EMBL/GenBank/DDBJ databases">
        <title>The genome of Eufriesea mexicana.</title>
        <authorList>
            <person name="Pan H."/>
            <person name="Kapheim K."/>
        </authorList>
    </citation>
    <scope>NUCLEOTIDE SEQUENCE [LARGE SCALE GENOMIC DNA]</scope>
    <source>
        <strain evidence="2">0111107269</strain>
        <tissue evidence="2">Whole body</tissue>
    </source>
</reference>
<accession>A0A310SG70</accession>
<name>A0A310SG70_9HYME</name>
<gene>
    <name evidence="2" type="ORF">WN48_08330</name>
</gene>
<protein>
    <submittedName>
        <fullName evidence="2">Uncharacterized protein</fullName>
    </submittedName>
</protein>
<dbReference type="EMBL" id="KQ765174">
    <property type="protein sequence ID" value="OAD54101.1"/>
    <property type="molecule type" value="Genomic_DNA"/>
</dbReference>